<feature type="transmembrane region" description="Helical" evidence="8">
    <location>
        <begin position="75"/>
        <end position="92"/>
    </location>
</feature>
<dbReference type="GO" id="GO:0005886">
    <property type="term" value="C:plasma membrane"/>
    <property type="evidence" value="ECO:0007669"/>
    <property type="project" value="UniProtKB-SubCell"/>
</dbReference>
<evidence type="ECO:0000256" key="4">
    <source>
        <dbReference type="ARBA" id="ARBA00022475"/>
    </source>
</evidence>
<feature type="transmembrane region" description="Helical" evidence="8">
    <location>
        <begin position="98"/>
        <end position="117"/>
    </location>
</feature>
<evidence type="ECO:0000256" key="7">
    <source>
        <dbReference type="ARBA" id="ARBA00023136"/>
    </source>
</evidence>
<feature type="transmembrane region" description="Helical" evidence="8">
    <location>
        <begin position="43"/>
        <end position="63"/>
    </location>
</feature>
<gene>
    <name evidence="9" type="ORF">EZ242_00010</name>
</gene>
<evidence type="ECO:0000313" key="10">
    <source>
        <dbReference type="Proteomes" id="UP000297564"/>
    </source>
</evidence>
<dbReference type="AlphaFoldDB" id="A0A4Z0BYZ6"/>
<dbReference type="Proteomes" id="UP000297564">
    <property type="component" value="Unassembled WGS sequence"/>
</dbReference>
<comment type="similarity">
    <text evidence="2">Belongs to the CPA3 antiporters (TC 2.A.63) subunit F family.</text>
</comment>
<dbReference type="PANTHER" id="PTHR34702">
    <property type="entry name" value="NA(+)/H(+) ANTIPORTER SUBUNIT F1"/>
    <property type="match status" value="1"/>
</dbReference>
<dbReference type="GO" id="GO:0015385">
    <property type="term" value="F:sodium:proton antiporter activity"/>
    <property type="evidence" value="ECO:0007669"/>
    <property type="project" value="TreeGrafter"/>
</dbReference>
<reference evidence="9 10" key="1">
    <citation type="submission" date="2019-03" db="EMBL/GenBank/DDBJ databases">
        <title>Ramlibacter rhizophilus CCTCC AB2015357, whole genome shotgun sequence.</title>
        <authorList>
            <person name="Zhang X."/>
            <person name="Feng G."/>
            <person name="Zhu H."/>
        </authorList>
    </citation>
    <scope>NUCLEOTIDE SEQUENCE [LARGE SCALE GENOMIC DNA]</scope>
    <source>
        <strain evidence="9 10">CCTCC AB2015357</strain>
    </source>
</reference>
<keyword evidence="5 8" id="KW-0812">Transmembrane</keyword>
<accession>A0A4Z0BYZ6</accession>
<evidence type="ECO:0000256" key="5">
    <source>
        <dbReference type="ARBA" id="ARBA00022692"/>
    </source>
</evidence>
<organism evidence="9 10">
    <name type="scientific">Ramlibacter rhizophilus</name>
    <dbReference type="NCBI Taxonomy" id="1781167"/>
    <lineage>
        <taxon>Bacteria</taxon>
        <taxon>Pseudomonadati</taxon>
        <taxon>Pseudomonadota</taxon>
        <taxon>Betaproteobacteria</taxon>
        <taxon>Burkholderiales</taxon>
        <taxon>Comamonadaceae</taxon>
        <taxon>Ramlibacter</taxon>
    </lineage>
</organism>
<name>A0A4Z0BYZ6_9BURK</name>
<comment type="subcellular location">
    <subcellularLocation>
        <location evidence="1">Cell membrane</location>
        <topology evidence="1">Multi-pass membrane protein</topology>
    </subcellularLocation>
</comment>
<dbReference type="PANTHER" id="PTHR34702:SF1">
    <property type="entry name" value="NA(+)_H(+) ANTIPORTER SUBUNIT F"/>
    <property type="match status" value="1"/>
</dbReference>
<dbReference type="Pfam" id="PF04066">
    <property type="entry name" value="MrpF_PhaF"/>
    <property type="match status" value="1"/>
</dbReference>
<evidence type="ECO:0000313" key="9">
    <source>
        <dbReference type="EMBL" id="TFZ04191.1"/>
    </source>
</evidence>
<proteinExistence type="inferred from homology"/>
<keyword evidence="4" id="KW-1003">Cell membrane</keyword>
<dbReference type="EMBL" id="SMLL01000001">
    <property type="protein sequence ID" value="TFZ04191.1"/>
    <property type="molecule type" value="Genomic_DNA"/>
</dbReference>
<evidence type="ECO:0000256" key="3">
    <source>
        <dbReference type="ARBA" id="ARBA00022448"/>
    </source>
</evidence>
<evidence type="ECO:0000256" key="1">
    <source>
        <dbReference type="ARBA" id="ARBA00004651"/>
    </source>
</evidence>
<keyword evidence="3" id="KW-0813">Transport</keyword>
<comment type="caution">
    <text evidence="9">The sequence shown here is derived from an EMBL/GenBank/DDBJ whole genome shotgun (WGS) entry which is preliminary data.</text>
</comment>
<protein>
    <submittedName>
        <fullName evidence="9">Multiple resistance and pH regulation protein F</fullName>
    </submittedName>
</protein>
<evidence type="ECO:0000256" key="6">
    <source>
        <dbReference type="ARBA" id="ARBA00022989"/>
    </source>
</evidence>
<evidence type="ECO:0000256" key="8">
    <source>
        <dbReference type="SAM" id="Phobius"/>
    </source>
</evidence>
<keyword evidence="6 8" id="KW-1133">Transmembrane helix</keyword>
<keyword evidence="10" id="KW-1185">Reference proteome</keyword>
<evidence type="ECO:0000256" key="2">
    <source>
        <dbReference type="ARBA" id="ARBA00009212"/>
    </source>
</evidence>
<dbReference type="InterPro" id="IPR007208">
    <property type="entry name" value="MrpF/PhaF-like"/>
</dbReference>
<keyword evidence="7 8" id="KW-0472">Membrane</keyword>
<sequence>MTAGRCWCIAWTPASRWAATSARWSACCGRRWATRARRAVNELLYGAAGLLLLTVAASLVRVLRGPTRADRMMGAQLSATAGVAVLMLLAQAQALPAVLDVALVLALLAALATVAFVKAASRDGAGDPEEEAP</sequence>